<dbReference type="EMBL" id="PXOA01000474">
    <property type="protein sequence ID" value="RFU75079.1"/>
    <property type="molecule type" value="Genomic_DNA"/>
</dbReference>
<organism evidence="2 3">
    <name type="scientific">Trichoderma arundinaceum</name>
    <dbReference type="NCBI Taxonomy" id="490622"/>
    <lineage>
        <taxon>Eukaryota</taxon>
        <taxon>Fungi</taxon>
        <taxon>Dikarya</taxon>
        <taxon>Ascomycota</taxon>
        <taxon>Pezizomycotina</taxon>
        <taxon>Sordariomycetes</taxon>
        <taxon>Hypocreomycetidae</taxon>
        <taxon>Hypocreales</taxon>
        <taxon>Hypocreaceae</taxon>
        <taxon>Trichoderma</taxon>
    </lineage>
</organism>
<dbReference type="OrthoDB" id="10251809at2759"/>
<dbReference type="STRING" id="490622.A0A395NGJ6"/>
<name>A0A395NGJ6_TRIAR</name>
<dbReference type="AlphaFoldDB" id="A0A395NGJ6"/>
<keyword evidence="1" id="KW-0732">Signal</keyword>
<dbReference type="Proteomes" id="UP000266272">
    <property type="component" value="Unassembled WGS sequence"/>
</dbReference>
<feature type="chain" id="PRO_5017354368" evidence="1">
    <location>
        <begin position="22"/>
        <end position="290"/>
    </location>
</feature>
<gene>
    <name evidence="2" type="ORF">TARUN_7158</name>
</gene>
<proteinExistence type="predicted"/>
<evidence type="ECO:0000313" key="3">
    <source>
        <dbReference type="Proteomes" id="UP000266272"/>
    </source>
</evidence>
<evidence type="ECO:0000256" key="1">
    <source>
        <dbReference type="SAM" id="SignalP"/>
    </source>
</evidence>
<protein>
    <submittedName>
        <fullName evidence="2">Galactose oxidase kelch, beta-propeller</fullName>
    </submittedName>
</protein>
<evidence type="ECO:0000313" key="2">
    <source>
        <dbReference type="EMBL" id="RFU75079.1"/>
    </source>
</evidence>
<keyword evidence="3" id="KW-1185">Reference proteome</keyword>
<comment type="caution">
    <text evidence="2">The sequence shown here is derived from an EMBL/GenBank/DDBJ whole genome shotgun (WGS) entry which is preliminary data.</text>
</comment>
<feature type="signal peptide" evidence="1">
    <location>
        <begin position="1"/>
        <end position="21"/>
    </location>
</feature>
<reference evidence="2 3" key="1">
    <citation type="journal article" date="2018" name="PLoS Pathog.">
        <title>Evolution of structural diversity of trichothecenes, a family of toxins produced by plant pathogenic and entomopathogenic fungi.</title>
        <authorList>
            <person name="Proctor R.H."/>
            <person name="McCormick S.P."/>
            <person name="Kim H.S."/>
            <person name="Cardoza R.E."/>
            <person name="Stanley A.M."/>
            <person name="Lindo L."/>
            <person name="Kelly A."/>
            <person name="Brown D.W."/>
            <person name="Lee T."/>
            <person name="Vaughan M.M."/>
            <person name="Alexander N.J."/>
            <person name="Busman M."/>
            <person name="Gutierrez S."/>
        </authorList>
    </citation>
    <scope>NUCLEOTIDE SEQUENCE [LARGE SCALE GENOMIC DNA]</scope>
    <source>
        <strain evidence="2 3">IBT 40837</strain>
    </source>
</reference>
<sequence>MAPYRAVTSALLALLLHPAHAQLSNWAADQRTVAALIRDKIFIDGGDVSWLPGLKNGSYGIPVDYANYQGIIFTYNLSYAFNADTNVTGLLLQDPLSKAIGGLGQDNGNSPNYIDGALLANDDEFFFYGGLPVGDSVQYAAPEKDNVLVYQAYSYGTDKPLFNPGFHSLDSLPKTVNPFVTFGGAANAPSENLAFYFSGMTSASGGSIFFNFNDTTRPSRVTNSLITVNMTEQGFEKWSNKSAPSTVKGRASSELVWVPVGEKGILVALGGVVFPEYANATHRSQNAQAS</sequence>
<accession>A0A395NGJ6</accession>
<feature type="non-terminal residue" evidence="2">
    <location>
        <position position="290"/>
    </location>
</feature>